<proteinExistence type="predicted"/>
<evidence type="ECO:0000313" key="2">
    <source>
        <dbReference type="Proteomes" id="UP000646827"/>
    </source>
</evidence>
<dbReference type="Proteomes" id="UP000646827">
    <property type="component" value="Unassembled WGS sequence"/>
</dbReference>
<name>A0A8H7S8Q1_9FUNG</name>
<accession>A0A8H7S8Q1</accession>
<reference evidence="1 2" key="1">
    <citation type="submission" date="2020-12" db="EMBL/GenBank/DDBJ databases">
        <title>Metabolic potential, ecology and presence of endohyphal bacteria is reflected in genomic diversity of Mucoromycotina.</title>
        <authorList>
            <person name="Muszewska A."/>
            <person name="Okrasinska A."/>
            <person name="Steczkiewicz K."/>
            <person name="Drgas O."/>
            <person name="Orlowska M."/>
            <person name="Perlinska-Lenart U."/>
            <person name="Aleksandrzak-Piekarczyk T."/>
            <person name="Szatraj K."/>
            <person name="Zielenkiewicz U."/>
            <person name="Pilsyk S."/>
            <person name="Malc E."/>
            <person name="Mieczkowski P."/>
            <person name="Kruszewska J.S."/>
            <person name="Biernat P."/>
            <person name="Pawlowska J."/>
        </authorList>
    </citation>
    <scope>NUCLEOTIDE SEQUENCE [LARGE SCALE GENOMIC DNA]</scope>
    <source>
        <strain evidence="1 2">CBS 142.35</strain>
    </source>
</reference>
<organism evidence="1 2">
    <name type="scientific">Circinella minor</name>
    <dbReference type="NCBI Taxonomy" id="1195481"/>
    <lineage>
        <taxon>Eukaryota</taxon>
        <taxon>Fungi</taxon>
        <taxon>Fungi incertae sedis</taxon>
        <taxon>Mucoromycota</taxon>
        <taxon>Mucoromycotina</taxon>
        <taxon>Mucoromycetes</taxon>
        <taxon>Mucorales</taxon>
        <taxon>Lichtheimiaceae</taxon>
        <taxon>Circinella</taxon>
    </lineage>
</organism>
<sequence length="198" mass="22674">MGLNLKTSKQSATIVPMALLADLSLMEIRARTLQLKFTSKLQTFLTTTMSRSITQQHQAINILPGGKIQNHQVYAKYMYYRSELIFTYQFFRRIDIDLSSGVFTGFLPILLRIVDVVKKKRNGHFSTCPLLTTLLLFLANKSEIGLSSKKWKAVWPAFIRVLRKTDFLSQPNEIFDEDEPAPEEALELSIAITEQNEK</sequence>
<evidence type="ECO:0000313" key="1">
    <source>
        <dbReference type="EMBL" id="KAG2223528.1"/>
    </source>
</evidence>
<gene>
    <name evidence="1" type="ORF">INT45_000848</name>
</gene>
<comment type="caution">
    <text evidence="1">The sequence shown here is derived from an EMBL/GenBank/DDBJ whole genome shotgun (WGS) entry which is preliminary data.</text>
</comment>
<protein>
    <submittedName>
        <fullName evidence="1">Uncharacterized protein</fullName>
    </submittedName>
</protein>
<dbReference type="EMBL" id="JAEPRB010000059">
    <property type="protein sequence ID" value="KAG2223528.1"/>
    <property type="molecule type" value="Genomic_DNA"/>
</dbReference>
<dbReference type="AlphaFoldDB" id="A0A8H7S8Q1"/>
<keyword evidence="2" id="KW-1185">Reference proteome</keyword>